<dbReference type="GO" id="GO:0008897">
    <property type="term" value="F:holo-[acyl-carrier-protein] synthase activity"/>
    <property type="evidence" value="ECO:0007669"/>
    <property type="project" value="InterPro"/>
</dbReference>
<dbReference type="Pfam" id="PF01648">
    <property type="entry name" value="ACPS"/>
    <property type="match status" value="1"/>
</dbReference>
<dbReference type="InterPro" id="IPR050559">
    <property type="entry name" value="P-Pant_transferase_sf"/>
</dbReference>
<dbReference type="GO" id="GO:0006633">
    <property type="term" value="P:fatty acid biosynthetic process"/>
    <property type="evidence" value="ECO:0007669"/>
    <property type="project" value="InterPro"/>
</dbReference>
<dbReference type="GO" id="GO:0019878">
    <property type="term" value="P:lysine biosynthetic process via aminoadipic acid"/>
    <property type="evidence" value="ECO:0007669"/>
    <property type="project" value="TreeGrafter"/>
</dbReference>
<dbReference type="NCBIfam" id="TIGR00556">
    <property type="entry name" value="pantethn_trn"/>
    <property type="match status" value="1"/>
</dbReference>
<proteinExistence type="inferred from homology"/>
<keyword evidence="5" id="KW-0460">Magnesium</keyword>
<dbReference type="InterPro" id="IPR037143">
    <property type="entry name" value="4-PPantetheinyl_Trfase_dom_sf"/>
</dbReference>
<dbReference type="STRING" id="29367.CLPUN_43940"/>
<reference evidence="8 9" key="1">
    <citation type="submission" date="2016-05" db="EMBL/GenBank/DDBJ databases">
        <title>Microbial solvent formation.</title>
        <authorList>
            <person name="Poehlein A."/>
            <person name="Montoya Solano J.D."/>
            <person name="Flitsch S."/>
            <person name="Krabben P."/>
            <person name="Duerre P."/>
            <person name="Daniel R."/>
        </authorList>
    </citation>
    <scope>NUCLEOTIDE SEQUENCE [LARGE SCALE GENOMIC DNA]</scope>
    <source>
        <strain evidence="8 9">DSM 2619</strain>
    </source>
</reference>
<accession>A0A1S8T760</accession>
<keyword evidence="4" id="KW-0479">Metal-binding</keyword>
<dbReference type="GO" id="GO:0005829">
    <property type="term" value="C:cytosol"/>
    <property type="evidence" value="ECO:0007669"/>
    <property type="project" value="TreeGrafter"/>
</dbReference>
<sequence>MKIYVTKILEVTNERIDELCLFVNSEKKSKIERFINRKDKIRALIGEILIRTIIIETFGIRNEKIMFNKNEFGKPYLKDYENFNFNISHSGEFVVCAIDDKPVGIDVEQIKPIEYKEIAEGFFLNNEIEYIMKADLDSQLKKFYEIWTLKESYIKCCGTGLSMPLKEFLIDFDRHNNIRVVTNNECTNHKLRLIDIDSDYKMAVCSINETISSGINIIEQTNLVNNYFRIT</sequence>
<dbReference type="EMBL" id="LZZM01000212">
    <property type="protein sequence ID" value="OOM73640.1"/>
    <property type="molecule type" value="Genomic_DNA"/>
</dbReference>
<dbReference type="InterPro" id="IPR004568">
    <property type="entry name" value="Ppantetheine-prot_Trfase_dom"/>
</dbReference>
<evidence type="ECO:0000256" key="3">
    <source>
        <dbReference type="ARBA" id="ARBA00022679"/>
    </source>
</evidence>
<evidence type="ECO:0000313" key="9">
    <source>
        <dbReference type="Proteomes" id="UP000190890"/>
    </source>
</evidence>
<dbReference type="PANTHER" id="PTHR12215">
    <property type="entry name" value="PHOSPHOPANTETHEINE TRANSFERASE"/>
    <property type="match status" value="1"/>
</dbReference>
<dbReference type="InterPro" id="IPR055066">
    <property type="entry name" value="AASDHPPT_N"/>
</dbReference>
<gene>
    <name evidence="8" type="primary">sfp</name>
    <name evidence="8" type="ORF">CLPUN_43940</name>
</gene>
<evidence type="ECO:0000256" key="1">
    <source>
        <dbReference type="ARBA" id="ARBA00001946"/>
    </source>
</evidence>
<comment type="cofactor">
    <cofactor evidence="1">
        <name>Mg(2+)</name>
        <dbReference type="ChEBI" id="CHEBI:18420"/>
    </cofactor>
</comment>
<dbReference type="SUPFAM" id="SSF56214">
    <property type="entry name" value="4'-phosphopantetheinyl transferase"/>
    <property type="match status" value="2"/>
</dbReference>
<keyword evidence="9" id="KW-1185">Reference proteome</keyword>
<dbReference type="InterPro" id="IPR008278">
    <property type="entry name" value="4-PPantetheinyl_Trfase_dom"/>
</dbReference>
<dbReference type="OrthoDB" id="9808281at2"/>
<feature type="domain" description="4'-phosphopantetheinyl transferase" evidence="6">
    <location>
        <begin position="102"/>
        <end position="205"/>
    </location>
</feature>
<dbReference type="GO" id="GO:0000287">
    <property type="term" value="F:magnesium ion binding"/>
    <property type="evidence" value="ECO:0007669"/>
    <property type="project" value="InterPro"/>
</dbReference>
<dbReference type="AlphaFoldDB" id="A0A1S8T760"/>
<comment type="caution">
    <text evidence="8">The sequence shown here is derived from an EMBL/GenBank/DDBJ whole genome shotgun (WGS) entry which is preliminary data.</text>
</comment>
<dbReference type="PANTHER" id="PTHR12215:SF10">
    <property type="entry name" value="L-AMINOADIPATE-SEMIALDEHYDE DEHYDROGENASE-PHOSPHOPANTETHEINYL TRANSFERASE"/>
    <property type="match status" value="1"/>
</dbReference>
<evidence type="ECO:0000259" key="7">
    <source>
        <dbReference type="Pfam" id="PF22624"/>
    </source>
</evidence>
<evidence type="ECO:0000256" key="4">
    <source>
        <dbReference type="ARBA" id="ARBA00022723"/>
    </source>
</evidence>
<dbReference type="EC" id="2.7.8.-" evidence="8"/>
<keyword evidence="3 8" id="KW-0808">Transferase</keyword>
<name>A0A1S8T760_9CLOT</name>
<evidence type="ECO:0000313" key="8">
    <source>
        <dbReference type="EMBL" id="OOM73640.1"/>
    </source>
</evidence>
<evidence type="ECO:0000256" key="2">
    <source>
        <dbReference type="ARBA" id="ARBA00010990"/>
    </source>
</evidence>
<evidence type="ECO:0000259" key="6">
    <source>
        <dbReference type="Pfam" id="PF01648"/>
    </source>
</evidence>
<organism evidence="8 9">
    <name type="scientific">Clostridium puniceum</name>
    <dbReference type="NCBI Taxonomy" id="29367"/>
    <lineage>
        <taxon>Bacteria</taxon>
        <taxon>Bacillati</taxon>
        <taxon>Bacillota</taxon>
        <taxon>Clostridia</taxon>
        <taxon>Eubacteriales</taxon>
        <taxon>Clostridiaceae</taxon>
        <taxon>Clostridium</taxon>
    </lineage>
</organism>
<dbReference type="Gene3D" id="3.90.470.20">
    <property type="entry name" value="4'-phosphopantetheinyl transferase domain"/>
    <property type="match status" value="2"/>
</dbReference>
<dbReference type="Pfam" id="PF22624">
    <property type="entry name" value="AASDHPPT_N"/>
    <property type="match status" value="1"/>
</dbReference>
<dbReference type="Proteomes" id="UP000190890">
    <property type="component" value="Unassembled WGS sequence"/>
</dbReference>
<feature type="domain" description="4'-phosphopantetheinyl transferase N-terminal" evidence="7">
    <location>
        <begin position="17"/>
        <end position="97"/>
    </location>
</feature>
<protein>
    <submittedName>
        <fullName evidence="8">4'-phosphopantetheinyl transferase sfp</fullName>
        <ecNumber evidence="8">2.7.8.-</ecNumber>
    </submittedName>
</protein>
<comment type="similarity">
    <text evidence="2">Belongs to the P-Pant transferase superfamily. Gsp/Sfp/HetI/AcpT family.</text>
</comment>
<evidence type="ECO:0000256" key="5">
    <source>
        <dbReference type="ARBA" id="ARBA00022842"/>
    </source>
</evidence>